<sequence>MQLNYSPDDVILIILSGIMIGVLMVFVSKMFRQLSVFVATHSTKIGFGLFGLAFLVAFLIISGVEWNFIFQVILVIFFLLSIGFLFYKSRTR</sequence>
<name>A0A0F9VBE1_9ZZZZ</name>
<evidence type="ECO:0000256" key="1">
    <source>
        <dbReference type="SAM" id="Phobius"/>
    </source>
</evidence>
<keyword evidence="1" id="KW-0472">Membrane</keyword>
<organism evidence="2">
    <name type="scientific">marine sediment metagenome</name>
    <dbReference type="NCBI Taxonomy" id="412755"/>
    <lineage>
        <taxon>unclassified sequences</taxon>
        <taxon>metagenomes</taxon>
        <taxon>ecological metagenomes</taxon>
    </lineage>
</organism>
<dbReference type="AlphaFoldDB" id="A0A0F9VBE1"/>
<keyword evidence="1" id="KW-1133">Transmembrane helix</keyword>
<gene>
    <name evidence="2" type="ORF">LCGC14_0504760</name>
</gene>
<keyword evidence="1" id="KW-0812">Transmembrane</keyword>
<reference evidence="2" key="1">
    <citation type="journal article" date="2015" name="Nature">
        <title>Complex archaea that bridge the gap between prokaryotes and eukaryotes.</title>
        <authorList>
            <person name="Spang A."/>
            <person name="Saw J.H."/>
            <person name="Jorgensen S.L."/>
            <person name="Zaremba-Niedzwiedzka K."/>
            <person name="Martijn J."/>
            <person name="Lind A.E."/>
            <person name="van Eijk R."/>
            <person name="Schleper C."/>
            <person name="Guy L."/>
            <person name="Ettema T.J."/>
        </authorList>
    </citation>
    <scope>NUCLEOTIDE SEQUENCE</scope>
</reference>
<evidence type="ECO:0000313" key="2">
    <source>
        <dbReference type="EMBL" id="KKN63143.1"/>
    </source>
</evidence>
<proteinExistence type="predicted"/>
<feature type="transmembrane region" description="Helical" evidence="1">
    <location>
        <begin position="68"/>
        <end position="87"/>
    </location>
</feature>
<comment type="caution">
    <text evidence="2">The sequence shown here is derived from an EMBL/GenBank/DDBJ whole genome shotgun (WGS) entry which is preliminary data.</text>
</comment>
<accession>A0A0F9VBE1</accession>
<dbReference type="EMBL" id="LAZR01000599">
    <property type="protein sequence ID" value="KKN63143.1"/>
    <property type="molecule type" value="Genomic_DNA"/>
</dbReference>
<feature type="transmembrane region" description="Helical" evidence="1">
    <location>
        <begin position="43"/>
        <end position="62"/>
    </location>
</feature>
<protein>
    <submittedName>
        <fullName evidence="2">Uncharacterized protein</fullName>
    </submittedName>
</protein>
<feature type="transmembrane region" description="Helical" evidence="1">
    <location>
        <begin position="12"/>
        <end position="31"/>
    </location>
</feature>